<dbReference type="InterPro" id="IPR008894">
    <property type="entry name" value="QdtA_cupin_dom"/>
</dbReference>
<dbReference type="SUPFAM" id="SSF51182">
    <property type="entry name" value="RmlC-like cupins"/>
    <property type="match status" value="1"/>
</dbReference>
<dbReference type="AlphaFoldDB" id="A0A8J8K891"/>
<dbReference type="InterPro" id="IPR011051">
    <property type="entry name" value="RmlC_Cupin_sf"/>
</dbReference>
<evidence type="ECO:0000259" key="1">
    <source>
        <dbReference type="Pfam" id="PF05523"/>
    </source>
</evidence>
<gene>
    <name evidence="2" type="ORF">HNQ03_000779</name>
</gene>
<keyword evidence="3" id="KW-1185">Reference proteome</keyword>
<reference evidence="2" key="1">
    <citation type="submission" date="2020-05" db="EMBL/GenBank/DDBJ databases">
        <title>Genomic Encyclopedia of Type Strains, Phase IV (KMG-V): Genome sequencing to study the core and pangenomes of soil and plant-associated prokaryotes.</title>
        <authorList>
            <person name="Whitman W."/>
        </authorList>
    </citation>
    <scope>NUCLEOTIDE SEQUENCE</scope>
    <source>
        <strain evidence="2">16F</strain>
    </source>
</reference>
<evidence type="ECO:0000313" key="2">
    <source>
        <dbReference type="EMBL" id="NRS91712.1"/>
    </source>
</evidence>
<dbReference type="Gene3D" id="2.60.120.10">
    <property type="entry name" value="Jelly Rolls"/>
    <property type="match status" value="1"/>
</dbReference>
<comment type="caution">
    <text evidence="2">The sequence shown here is derived from an EMBL/GenBank/DDBJ whole genome shotgun (WGS) entry which is preliminary data.</text>
</comment>
<name>A0A8J8K891_9FLAO</name>
<protein>
    <submittedName>
        <fullName evidence="2">dTDP-4-dehydrorhamnose 3,5-epimerase-like enzyme</fullName>
    </submittedName>
</protein>
<evidence type="ECO:0000313" key="3">
    <source>
        <dbReference type="Proteomes" id="UP000610746"/>
    </source>
</evidence>
<feature type="domain" description="Sugar 3,4-ketoisomerase QdtA cupin" evidence="1">
    <location>
        <begin position="4"/>
        <end position="124"/>
    </location>
</feature>
<dbReference type="InterPro" id="IPR014710">
    <property type="entry name" value="RmlC-like_jellyroll"/>
</dbReference>
<dbReference type="Pfam" id="PF05523">
    <property type="entry name" value="FdtA"/>
    <property type="match status" value="1"/>
</dbReference>
<dbReference type="Proteomes" id="UP000610746">
    <property type="component" value="Unassembled WGS sequence"/>
</dbReference>
<sequence length="138" mass="16130">MQPKIIAGSNHTDSRGTLTFNNDFNMSEIKRVYTIENNSVNFVRAWQGHKIEQRWFSAIEGSFKIKLIEIDHWETPSKDLKPIEFILSSHTFDILHVPQGFISSIQALEEKSKLLLFSNFELNEIEDEYRFANDYFVG</sequence>
<proteinExistence type="predicted"/>
<dbReference type="RefSeq" id="WP_173778333.1">
    <property type="nucleotide sequence ID" value="NZ_JABSNO010000004.1"/>
</dbReference>
<accession>A0A8J8K891</accession>
<organism evidence="2 3">
    <name type="scientific">Frigoriflavimonas asaccharolytica</name>
    <dbReference type="NCBI Taxonomy" id="2735899"/>
    <lineage>
        <taxon>Bacteria</taxon>
        <taxon>Pseudomonadati</taxon>
        <taxon>Bacteroidota</taxon>
        <taxon>Flavobacteriia</taxon>
        <taxon>Flavobacteriales</taxon>
        <taxon>Weeksellaceae</taxon>
        <taxon>Frigoriflavimonas</taxon>
    </lineage>
</organism>
<dbReference type="EMBL" id="JABSNO010000004">
    <property type="protein sequence ID" value="NRS91712.1"/>
    <property type="molecule type" value="Genomic_DNA"/>
</dbReference>